<dbReference type="PANTHER" id="PTHR46579">
    <property type="entry name" value="F5/8 TYPE C DOMAIN-CONTAINING PROTEIN-RELATED"/>
    <property type="match status" value="1"/>
</dbReference>
<dbReference type="OrthoDB" id="3269001at2759"/>
<organism evidence="1 2">
    <name type="scientific">Lentinus brumalis</name>
    <dbReference type="NCBI Taxonomy" id="2498619"/>
    <lineage>
        <taxon>Eukaryota</taxon>
        <taxon>Fungi</taxon>
        <taxon>Dikarya</taxon>
        <taxon>Basidiomycota</taxon>
        <taxon>Agaricomycotina</taxon>
        <taxon>Agaricomycetes</taxon>
        <taxon>Polyporales</taxon>
        <taxon>Polyporaceae</taxon>
        <taxon>Lentinus</taxon>
    </lineage>
</organism>
<sequence length="140" mass="16455">MLVLWRRGVRLSETSLHSTGRLIRAAIIPLICDLPALRKTTGFAGHSSKHMCSFCLLKKGNINDLNRPWPTRTCKEHVELARRWRDAKTEKERQDLFEKHGVRWSVLLELPYWDPTRFAVVDAMHNLFLGELRHHCMEVW</sequence>
<accession>A0A371CUT5</accession>
<gene>
    <name evidence="1" type="ORF">OH76DRAFT_1360242</name>
</gene>
<protein>
    <submittedName>
        <fullName evidence="1">Uncharacterized protein</fullName>
    </submittedName>
</protein>
<keyword evidence="2" id="KW-1185">Reference proteome</keyword>
<dbReference type="AlphaFoldDB" id="A0A371CUT5"/>
<proteinExistence type="predicted"/>
<name>A0A371CUT5_9APHY</name>
<evidence type="ECO:0000313" key="1">
    <source>
        <dbReference type="EMBL" id="RDX44048.1"/>
    </source>
</evidence>
<feature type="non-terminal residue" evidence="1">
    <location>
        <position position="140"/>
    </location>
</feature>
<dbReference type="STRING" id="139420.A0A371CUT5"/>
<reference evidence="1 2" key="1">
    <citation type="journal article" date="2018" name="Biotechnol. Biofuels">
        <title>Integrative visual omics of the white-rot fungus Polyporus brumalis exposes the biotechnological potential of its oxidative enzymes for delignifying raw plant biomass.</title>
        <authorList>
            <person name="Miyauchi S."/>
            <person name="Rancon A."/>
            <person name="Drula E."/>
            <person name="Hage H."/>
            <person name="Chaduli D."/>
            <person name="Favel A."/>
            <person name="Grisel S."/>
            <person name="Henrissat B."/>
            <person name="Herpoel-Gimbert I."/>
            <person name="Ruiz-Duenas F.J."/>
            <person name="Chevret D."/>
            <person name="Hainaut M."/>
            <person name="Lin J."/>
            <person name="Wang M."/>
            <person name="Pangilinan J."/>
            <person name="Lipzen A."/>
            <person name="Lesage-Meessen L."/>
            <person name="Navarro D."/>
            <person name="Riley R."/>
            <person name="Grigoriev I.V."/>
            <person name="Zhou S."/>
            <person name="Raouche S."/>
            <person name="Rosso M.N."/>
        </authorList>
    </citation>
    <scope>NUCLEOTIDE SEQUENCE [LARGE SCALE GENOMIC DNA]</scope>
    <source>
        <strain evidence="1 2">BRFM 1820</strain>
    </source>
</reference>
<dbReference type="Proteomes" id="UP000256964">
    <property type="component" value="Unassembled WGS sequence"/>
</dbReference>
<dbReference type="PANTHER" id="PTHR46579:SF2">
    <property type="entry name" value="C2H2-TYPE DOMAIN-CONTAINING PROTEIN"/>
    <property type="match status" value="1"/>
</dbReference>
<dbReference type="EMBL" id="KZ857455">
    <property type="protein sequence ID" value="RDX44048.1"/>
    <property type="molecule type" value="Genomic_DNA"/>
</dbReference>
<evidence type="ECO:0000313" key="2">
    <source>
        <dbReference type="Proteomes" id="UP000256964"/>
    </source>
</evidence>